<accession>A0ABW4Z143</accession>
<reference evidence="2" key="1">
    <citation type="journal article" date="2019" name="Int. J. Syst. Evol. Microbiol.">
        <title>The Global Catalogue of Microorganisms (GCM) 10K type strain sequencing project: providing services to taxonomists for standard genome sequencing and annotation.</title>
        <authorList>
            <consortium name="The Broad Institute Genomics Platform"/>
            <consortium name="The Broad Institute Genome Sequencing Center for Infectious Disease"/>
            <person name="Wu L."/>
            <person name="Ma J."/>
        </authorList>
    </citation>
    <scope>NUCLEOTIDE SEQUENCE [LARGE SCALE GENOMIC DNA]</scope>
    <source>
        <strain evidence="2">CCM 7435</strain>
    </source>
</reference>
<protein>
    <submittedName>
        <fullName evidence="1">Uncharacterized protein</fullName>
    </submittedName>
</protein>
<organism evidence="1 2">
    <name type="scientific">Ancylobacter oerskovii</name>
    <dbReference type="NCBI Taxonomy" id="459519"/>
    <lineage>
        <taxon>Bacteria</taxon>
        <taxon>Pseudomonadati</taxon>
        <taxon>Pseudomonadota</taxon>
        <taxon>Alphaproteobacteria</taxon>
        <taxon>Hyphomicrobiales</taxon>
        <taxon>Xanthobacteraceae</taxon>
        <taxon>Ancylobacter</taxon>
    </lineage>
</organism>
<evidence type="ECO:0000313" key="2">
    <source>
        <dbReference type="Proteomes" id="UP001597299"/>
    </source>
</evidence>
<proteinExistence type="predicted"/>
<dbReference type="Proteomes" id="UP001597299">
    <property type="component" value="Unassembled WGS sequence"/>
</dbReference>
<dbReference type="EMBL" id="JBHUHD010000001">
    <property type="protein sequence ID" value="MFD2141978.1"/>
    <property type="molecule type" value="Genomic_DNA"/>
</dbReference>
<comment type="caution">
    <text evidence="1">The sequence shown here is derived from an EMBL/GenBank/DDBJ whole genome shotgun (WGS) entry which is preliminary data.</text>
</comment>
<evidence type="ECO:0000313" key="1">
    <source>
        <dbReference type="EMBL" id="MFD2141978.1"/>
    </source>
</evidence>
<dbReference type="RefSeq" id="WP_213351611.1">
    <property type="nucleotide sequence ID" value="NZ_JAHBGB010000006.1"/>
</dbReference>
<sequence length="89" mass="9989">MKPSIAEFRPDPIHVQIGRETIEIRSVACAVDLLRSLRHDRLGRYAEMLLTQLEQAREPAQQAHAWAAFRSWSMACGLHGGEQGRSHAA</sequence>
<keyword evidence="2" id="KW-1185">Reference proteome</keyword>
<name>A0ABW4Z143_9HYPH</name>
<gene>
    <name evidence="1" type="ORF">ACFSNC_16335</name>
</gene>